<reference evidence="9 10" key="2">
    <citation type="submission" date="2019-09" db="EMBL/GenBank/DDBJ databases">
        <authorList>
            <person name="Jin C."/>
        </authorList>
    </citation>
    <scope>NUCLEOTIDE SEQUENCE [LARGE SCALE GENOMIC DNA]</scope>
    <source>
        <strain evidence="9 10">BN140002</strain>
    </source>
</reference>
<evidence type="ECO:0000313" key="9">
    <source>
        <dbReference type="EMBL" id="KAA2236462.1"/>
    </source>
</evidence>
<protein>
    <recommendedName>
        <fullName evidence="7">TRAP transporter large permease protein</fullName>
    </recommendedName>
</protein>
<dbReference type="InterPro" id="IPR010656">
    <property type="entry name" value="DctM"/>
</dbReference>
<comment type="function">
    <text evidence="7">Part of the tripartite ATP-independent periplasmic (TRAP) transport system.</text>
</comment>
<name>A0A5B2VDH2_9HYPH</name>
<feature type="transmembrane region" description="Helical" evidence="7">
    <location>
        <begin position="240"/>
        <end position="256"/>
    </location>
</feature>
<keyword evidence="7" id="KW-0813">Transport</keyword>
<feature type="transmembrane region" description="Helical" evidence="7">
    <location>
        <begin position="137"/>
        <end position="163"/>
    </location>
</feature>
<comment type="caution">
    <text evidence="9">The sequence shown here is derived from an EMBL/GenBank/DDBJ whole genome shotgun (WGS) entry which is preliminary data.</text>
</comment>
<proteinExistence type="inferred from homology"/>
<evidence type="ECO:0000256" key="4">
    <source>
        <dbReference type="ARBA" id="ARBA00022692"/>
    </source>
</evidence>
<dbReference type="RefSeq" id="WP_149818966.1">
    <property type="nucleotide sequence ID" value="NZ_VUOA01000027.1"/>
</dbReference>
<dbReference type="PANTHER" id="PTHR33362">
    <property type="entry name" value="SIALIC ACID TRAP TRANSPORTER PERMEASE PROTEIN SIAT-RELATED"/>
    <property type="match status" value="1"/>
</dbReference>
<dbReference type="PIRSF" id="PIRSF006066">
    <property type="entry name" value="HI0050"/>
    <property type="match status" value="1"/>
</dbReference>
<comment type="subcellular location">
    <subcellularLocation>
        <location evidence="1 7">Cell inner membrane</location>
        <topology evidence="1 7">Multi-pass membrane protein</topology>
    </subcellularLocation>
</comment>
<keyword evidence="2" id="KW-1003">Cell membrane</keyword>
<keyword evidence="5 7" id="KW-1133">Transmembrane helix</keyword>
<feature type="transmembrane region" description="Helical" evidence="7">
    <location>
        <begin position="54"/>
        <end position="72"/>
    </location>
</feature>
<dbReference type="Proteomes" id="UP000323142">
    <property type="component" value="Unassembled WGS sequence"/>
</dbReference>
<reference evidence="9 10" key="1">
    <citation type="submission" date="2019-09" db="EMBL/GenBank/DDBJ databases">
        <title>Salinarimonas rosea gen. nov., sp. nov., a new member of the a-2 subgroup of the Proteobacteria.</title>
        <authorList>
            <person name="Liu J."/>
        </authorList>
    </citation>
    <scope>NUCLEOTIDE SEQUENCE [LARGE SCALE GENOMIC DNA]</scope>
    <source>
        <strain evidence="9 10">BN140002</strain>
    </source>
</reference>
<feature type="transmembrane region" description="Helical" evidence="7">
    <location>
        <begin position="6"/>
        <end position="33"/>
    </location>
</feature>
<evidence type="ECO:0000313" key="10">
    <source>
        <dbReference type="Proteomes" id="UP000323142"/>
    </source>
</evidence>
<feature type="transmembrane region" description="Helical" evidence="7">
    <location>
        <begin position="313"/>
        <end position="343"/>
    </location>
</feature>
<feature type="transmembrane region" description="Helical" evidence="7">
    <location>
        <begin position="212"/>
        <end position="234"/>
    </location>
</feature>
<dbReference type="Pfam" id="PF06808">
    <property type="entry name" value="DctM"/>
    <property type="match status" value="1"/>
</dbReference>
<keyword evidence="4 7" id="KW-0812">Transmembrane</keyword>
<feature type="transmembrane region" description="Helical" evidence="7">
    <location>
        <begin position="355"/>
        <end position="378"/>
    </location>
</feature>
<comment type="similarity">
    <text evidence="7">Belongs to the TRAP transporter large permease family.</text>
</comment>
<dbReference type="PANTHER" id="PTHR33362:SF4">
    <property type="entry name" value="2,3-DIKETO-L-GULONATE TRAP TRANSPORTER LARGE PERMEASE PROTEIN YIAN"/>
    <property type="match status" value="1"/>
</dbReference>
<dbReference type="GO" id="GO:0005886">
    <property type="term" value="C:plasma membrane"/>
    <property type="evidence" value="ECO:0007669"/>
    <property type="project" value="UniProtKB-SubCell"/>
</dbReference>
<evidence type="ECO:0000256" key="1">
    <source>
        <dbReference type="ARBA" id="ARBA00004429"/>
    </source>
</evidence>
<dbReference type="OrthoDB" id="7374726at2"/>
<gene>
    <name evidence="9" type="ORF">F0L46_15085</name>
</gene>
<feature type="transmembrane region" description="Helical" evidence="7">
    <location>
        <begin position="169"/>
        <end position="192"/>
    </location>
</feature>
<keyword evidence="6 7" id="KW-0472">Membrane</keyword>
<organism evidence="9 10">
    <name type="scientific">Salinarimonas soli</name>
    <dbReference type="NCBI Taxonomy" id="1638099"/>
    <lineage>
        <taxon>Bacteria</taxon>
        <taxon>Pseudomonadati</taxon>
        <taxon>Pseudomonadota</taxon>
        <taxon>Alphaproteobacteria</taxon>
        <taxon>Hyphomicrobiales</taxon>
        <taxon>Salinarimonadaceae</taxon>
        <taxon>Salinarimonas</taxon>
    </lineage>
</organism>
<evidence type="ECO:0000256" key="6">
    <source>
        <dbReference type="ARBA" id="ARBA00023136"/>
    </source>
</evidence>
<keyword evidence="10" id="KW-1185">Reference proteome</keyword>
<keyword evidence="3 7" id="KW-0997">Cell inner membrane</keyword>
<evidence type="ECO:0000256" key="2">
    <source>
        <dbReference type="ARBA" id="ARBA00022475"/>
    </source>
</evidence>
<evidence type="ECO:0000259" key="8">
    <source>
        <dbReference type="Pfam" id="PF06808"/>
    </source>
</evidence>
<dbReference type="AlphaFoldDB" id="A0A5B2VDH2"/>
<dbReference type="InterPro" id="IPR004681">
    <property type="entry name" value="TRAP_DctM"/>
</dbReference>
<feature type="domain" description="TRAP C4-dicarboxylate transport system permease DctM subunit" evidence="8">
    <location>
        <begin position="7"/>
        <end position="416"/>
    </location>
</feature>
<evidence type="ECO:0000256" key="5">
    <source>
        <dbReference type="ARBA" id="ARBA00022989"/>
    </source>
</evidence>
<comment type="subunit">
    <text evidence="7">The complex comprises the extracytoplasmic solute receptor protein and the two transmembrane proteins.</text>
</comment>
<feature type="transmembrane region" description="Helical" evidence="7">
    <location>
        <begin position="92"/>
        <end position="125"/>
    </location>
</feature>
<sequence>MTITVFLVSLCGAMALGVPVAFALVVCGLALMWHMGIFDSQIVALKLVEGADNFQLLAVPFFLLAGELMNAGGLSKRIVNFAVAFVGHVQGGLGYVAIFASVIMASLSGSAAADTAAIASILIPMMRQAGYDVPRSAGLIAAGGIIAPVIPPSIGFIVFGVAANVSITQLFLAGVFPGLLMGLALVVAWAWVVRGERVQTYPRQGWGARGRAFTDGFFALLMPAIILGCIKFGWATPTEAAVFAAVYALLVGLFIYRELKISQLYEVFLTAAKTTAAVMFLVAAALISAWLITQANIPAELGAIVEPLKDDPTILLIVMMLLVIVVGTALDFAPTVLILTPILMPIIKEAGINPVYFGVLFIMNNAIGLITPPVGIVLNVVCGVGRVPMGAVIRGVTPFLLAQTAVLFLLVLLPQWVLAPLEWLRGRIEFLDMLQRMAGF</sequence>
<dbReference type="NCBIfam" id="TIGR00786">
    <property type="entry name" value="dctM"/>
    <property type="match status" value="1"/>
</dbReference>
<evidence type="ECO:0000256" key="3">
    <source>
        <dbReference type="ARBA" id="ARBA00022519"/>
    </source>
</evidence>
<feature type="transmembrane region" description="Helical" evidence="7">
    <location>
        <begin position="268"/>
        <end position="293"/>
    </location>
</feature>
<evidence type="ECO:0000256" key="7">
    <source>
        <dbReference type="RuleBase" id="RU369079"/>
    </source>
</evidence>
<accession>A0A5B2VDH2</accession>
<dbReference type="EMBL" id="VUOA01000027">
    <property type="protein sequence ID" value="KAA2236462.1"/>
    <property type="molecule type" value="Genomic_DNA"/>
</dbReference>
<dbReference type="GO" id="GO:0022857">
    <property type="term" value="F:transmembrane transporter activity"/>
    <property type="evidence" value="ECO:0007669"/>
    <property type="project" value="UniProtKB-UniRule"/>
</dbReference>
<feature type="transmembrane region" description="Helical" evidence="7">
    <location>
        <begin position="398"/>
        <end position="418"/>
    </location>
</feature>